<protein>
    <submittedName>
        <fullName evidence="11">Cytochrome P450</fullName>
    </submittedName>
</protein>
<dbReference type="AlphaFoldDB" id="A0AAD7AE38"/>
<dbReference type="PANTHER" id="PTHR46300">
    <property type="entry name" value="P450, PUTATIVE (EUROFUNG)-RELATED-RELATED"/>
    <property type="match status" value="1"/>
</dbReference>
<evidence type="ECO:0000256" key="7">
    <source>
        <dbReference type="ARBA" id="ARBA00023004"/>
    </source>
</evidence>
<evidence type="ECO:0000313" key="12">
    <source>
        <dbReference type="Proteomes" id="UP001218218"/>
    </source>
</evidence>
<evidence type="ECO:0000256" key="3">
    <source>
        <dbReference type="ARBA" id="ARBA00010617"/>
    </source>
</evidence>
<keyword evidence="12" id="KW-1185">Reference proteome</keyword>
<keyword evidence="5 9" id="KW-0479">Metal-binding</keyword>
<dbReference type="PRINTS" id="PR00463">
    <property type="entry name" value="EP450I"/>
</dbReference>
<feature type="transmembrane region" description="Helical" evidence="10">
    <location>
        <begin position="6"/>
        <end position="25"/>
    </location>
</feature>
<organism evidence="11 12">
    <name type="scientific">Mycena albidolilacea</name>
    <dbReference type="NCBI Taxonomy" id="1033008"/>
    <lineage>
        <taxon>Eukaryota</taxon>
        <taxon>Fungi</taxon>
        <taxon>Dikarya</taxon>
        <taxon>Basidiomycota</taxon>
        <taxon>Agaricomycotina</taxon>
        <taxon>Agaricomycetes</taxon>
        <taxon>Agaricomycetidae</taxon>
        <taxon>Agaricales</taxon>
        <taxon>Marasmiineae</taxon>
        <taxon>Mycenaceae</taxon>
        <taxon>Mycena</taxon>
    </lineage>
</organism>
<dbReference type="GO" id="GO:0004497">
    <property type="term" value="F:monooxygenase activity"/>
    <property type="evidence" value="ECO:0007669"/>
    <property type="project" value="UniProtKB-KW"/>
</dbReference>
<dbReference type="InterPro" id="IPR050364">
    <property type="entry name" value="Cytochrome_P450_fung"/>
</dbReference>
<proteinExistence type="inferred from homology"/>
<dbReference type="PANTHER" id="PTHR46300:SF5">
    <property type="entry name" value="CYTOCHROME P450"/>
    <property type="match status" value="1"/>
</dbReference>
<keyword evidence="10" id="KW-0812">Transmembrane</keyword>
<evidence type="ECO:0000256" key="10">
    <source>
        <dbReference type="SAM" id="Phobius"/>
    </source>
</evidence>
<evidence type="ECO:0000256" key="5">
    <source>
        <dbReference type="ARBA" id="ARBA00022723"/>
    </source>
</evidence>
<dbReference type="InterPro" id="IPR001128">
    <property type="entry name" value="Cyt_P450"/>
</dbReference>
<sequence>MAFGILLILSTFAAIALPLCLYLIYRRRLSNSFPLPPGPPRDPIIGHLRHMPSTNRAAVFHKWSQTYGDVMYLEVLGNPIIVLNTEQVAAELLNKRSAIYSDRPRFILYEMIGWSTTLSLMRYGKRFTLHRQLHQSYLSRQNCLDFRDMQTQEAHSLVKNLLAAPPSGYSKFINRFSTGVISQIVAGHRICTDDDPYMQTTQALRESLGRAGIPGVTALDLLPFLKYLPEWFPGFKSGAIARECRPALQRLYDLPLQAVRAQMESGTAKPSFLQSHLERMKESQEPRNYDDVKWAAAAMFGSTIWSSVTVFVLAMLLHPEYQAKAQQEIDSVVGAEGRLPGFEDRGELPLVECIMEETLRWHPPTELGVPHALMKDDVYQGMFIPKGSTVFANIRAMSLDERTYSAPNQFFPERFLPEPRGRGEPHFTSVYGFGRRICSGQHLADQSLWIAIVSILASCTISTAIDENGCAIVPEDGMSDGVSSHPNDFPCVISPRDHKLGPAE</sequence>
<feature type="binding site" description="axial binding residue" evidence="9">
    <location>
        <position position="438"/>
    </location>
    <ligand>
        <name>heme</name>
        <dbReference type="ChEBI" id="CHEBI:30413"/>
    </ligand>
    <ligandPart>
        <name>Fe</name>
        <dbReference type="ChEBI" id="CHEBI:18248"/>
    </ligandPart>
</feature>
<evidence type="ECO:0000256" key="6">
    <source>
        <dbReference type="ARBA" id="ARBA00023002"/>
    </source>
</evidence>
<dbReference type="Pfam" id="PF00067">
    <property type="entry name" value="p450"/>
    <property type="match status" value="1"/>
</dbReference>
<evidence type="ECO:0000256" key="8">
    <source>
        <dbReference type="ARBA" id="ARBA00023033"/>
    </source>
</evidence>
<comment type="pathway">
    <text evidence="2">Secondary metabolite biosynthesis.</text>
</comment>
<keyword evidence="4 9" id="KW-0349">Heme</keyword>
<dbReference type="GO" id="GO:0020037">
    <property type="term" value="F:heme binding"/>
    <property type="evidence" value="ECO:0007669"/>
    <property type="project" value="InterPro"/>
</dbReference>
<evidence type="ECO:0000256" key="4">
    <source>
        <dbReference type="ARBA" id="ARBA00022617"/>
    </source>
</evidence>
<evidence type="ECO:0000256" key="2">
    <source>
        <dbReference type="ARBA" id="ARBA00005179"/>
    </source>
</evidence>
<dbReference type="GO" id="GO:0016705">
    <property type="term" value="F:oxidoreductase activity, acting on paired donors, with incorporation or reduction of molecular oxygen"/>
    <property type="evidence" value="ECO:0007669"/>
    <property type="project" value="InterPro"/>
</dbReference>
<dbReference type="SUPFAM" id="SSF48264">
    <property type="entry name" value="Cytochrome P450"/>
    <property type="match status" value="1"/>
</dbReference>
<accession>A0AAD7AE38</accession>
<comment type="cofactor">
    <cofactor evidence="1 9">
        <name>heme</name>
        <dbReference type="ChEBI" id="CHEBI:30413"/>
    </cofactor>
</comment>
<name>A0AAD7AE38_9AGAR</name>
<dbReference type="GO" id="GO:0005506">
    <property type="term" value="F:iron ion binding"/>
    <property type="evidence" value="ECO:0007669"/>
    <property type="project" value="InterPro"/>
</dbReference>
<reference evidence="11" key="1">
    <citation type="submission" date="2023-03" db="EMBL/GenBank/DDBJ databases">
        <title>Massive genome expansion in bonnet fungi (Mycena s.s.) driven by repeated elements and novel gene families across ecological guilds.</title>
        <authorList>
            <consortium name="Lawrence Berkeley National Laboratory"/>
            <person name="Harder C.B."/>
            <person name="Miyauchi S."/>
            <person name="Viragh M."/>
            <person name="Kuo A."/>
            <person name="Thoen E."/>
            <person name="Andreopoulos B."/>
            <person name="Lu D."/>
            <person name="Skrede I."/>
            <person name="Drula E."/>
            <person name="Henrissat B."/>
            <person name="Morin E."/>
            <person name="Kohler A."/>
            <person name="Barry K."/>
            <person name="LaButti K."/>
            <person name="Morin E."/>
            <person name="Salamov A."/>
            <person name="Lipzen A."/>
            <person name="Mereny Z."/>
            <person name="Hegedus B."/>
            <person name="Baldrian P."/>
            <person name="Stursova M."/>
            <person name="Weitz H."/>
            <person name="Taylor A."/>
            <person name="Grigoriev I.V."/>
            <person name="Nagy L.G."/>
            <person name="Martin F."/>
            <person name="Kauserud H."/>
        </authorList>
    </citation>
    <scope>NUCLEOTIDE SEQUENCE</scope>
    <source>
        <strain evidence="11">CBHHK002</strain>
    </source>
</reference>
<dbReference type="InterPro" id="IPR036396">
    <property type="entry name" value="Cyt_P450_sf"/>
</dbReference>
<evidence type="ECO:0000256" key="9">
    <source>
        <dbReference type="PIRSR" id="PIRSR602401-1"/>
    </source>
</evidence>
<dbReference type="Proteomes" id="UP001218218">
    <property type="component" value="Unassembled WGS sequence"/>
</dbReference>
<evidence type="ECO:0000313" key="11">
    <source>
        <dbReference type="EMBL" id="KAJ7356486.1"/>
    </source>
</evidence>
<keyword evidence="10" id="KW-1133">Transmembrane helix</keyword>
<keyword evidence="10" id="KW-0472">Membrane</keyword>
<comment type="similarity">
    <text evidence="3">Belongs to the cytochrome P450 family.</text>
</comment>
<keyword evidence="7 9" id="KW-0408">Iron</keyword>
<keyword evidence="8" id="KW-0503">Monooxygenase</keyword>
<evidence type="ECO:0000256" key="1">
    <source>
        <dbReference type="ARBA" id="ARBA00001971"/>
    </source>
</evidence>
<dbReference type="EMBL" id="JARIHO010000008">
    <property type="protein sequence ID" value="KAJ7356486.1"/>
    <property type="molecule type" value="Genomic_DNA"/>
</dbReference>
<dbReference type="InterPro" id="IPR002401">
    <property type="entry name" value="Cyt_P450_E_grp-I"/>
</dbReference>
<dbReference type="Gene3D" id="1.10.630.10">
    <property type="entry name" value="Cytochrome P450"/>
    <property type="match status" value="1"/>
</dbReference>
<dbReference type="CDD" id="cd11065">
    <property type="entry name" value="CYP64-like"/>
    <property type="match status" value="1"/>
</dbReference>
<comment type="caution">
    <text evidence="11">The sequence shown here is derived from an EMBL/GenBank/DDBJ whole genome shotgun (WGS) entry which is preliminary data.</text>
</comment>
<dbReference type="PRINTS" id="PR00385">
    <property type="entry name" value="P450"/>
</dbReference>
<keyword evidence="6" id="KW-0560">Oxidoreductase</keyword>
<gene>
    <name evidence="11" type="ORF">DFH08DRAFT_849188</name>
</gene>